<reference evidence="2" key="3">
    <citation type="submission" date="2015-02" db="UniProtKB">
        <authorList>
            <consortium name="EnsemblProtists"/>
        </authorList>
    </citation>
    <scope>IDENTIFICATION</scope>
    <source>
        <strain evidence="2">DAOM BR144</strain>
    </source>
</reference>
<protein>
    <recommendedName>
        <fullName evidence="4">Aminotransferase class IV</fullName>
    </recommendedName>
</protein>
<dbReference type="InParanoid" id="K3WW27"/>
<reference evidence="3" key="1">
    <citation type="journal article" date="2010" name="Genome Biol.">
        <title>Genome sequence of the necrotrophic plant pathogen Pythium ultimum reveals original pathogenicity mechanisms and effector repertoire.</title>
        <authorList>
            <person name="Levesque C.A."/>
            <person name="Brouwer H."/>
            <person name="Cano L."/>
            <person name="Hamilton J.P."/>
            <person name="Holt C."/>
            <person name="Huitema E."/>
            <person name="Raffaele S."/>
            <person name="Robideau G.P."/>
            <person name="Thines M."/>
            <person name="Win J."/>
            <person name="Zerillo M.M."/>
            <person name="Beakes G.W."/>
            <person name="Boore J.L."/>
            <person name="Busam D."/>
            <person name="Dumas B."/>
            <person name="Ferriera S."/>
            <person name="Fuerstenberg S.I."/>
            <person name="Gachon C.M."/>
            <person name="Gaulin E."/>
            <person name="Govers F."/>
            <person name="Grenville-Briggs L."/>
            <person name="Horner N."/>
            <person name="Hostetler J."/>
            <person name="Jiang R.H."/>
            <person name="Johnson J."/>
            <person name="Krajaejun T."/>
            <person name="Lin H."/>
            <person name="Meijer H.J."/>
            <person name="Moore B."/>
            <person name="Morris P."/>
            <person name="Phuntmart V."/>
            <person name="Puiu D."/>
            <person name="Shetty J."/>
            <person name="Stajich J.E."/>
            <person name="Tripathy S."/>
            <person name="Wawra S."/>
            <person name="van West P."/>
            <person name="Whitty B.R."/>
            <person name="Coutinho P.M."/>
            <person name="Henrissat B."/>
            <person name="Martin F."/>
            <person name="Thomas P.D."/>
            <person name="Tyler B.M."/>
            <person name="De Vries R.P."/>
            <person name="Kamoun S."/>
            <person name="Yandell M."/>
            <person name="Tisserat N."/>
            <person name="Buell C.R."/>
        </authorList>
    </citation>
    <scope>NUCLEOTIDE SEQUENCE</scope>
    <source>
        <strain evidence="3">DAOM:BR144</strain>
    </source>
</reference>
<evidence type="ECO:0000313" key="2">
    <source>
        <dbReference type="EnsemblProtists" id="PYU1_T009175"/>
    </source>
</evidence>
<dbReference type="HOGENOM" id="CLU_072210_0_0_1"/>
<dbReference type="InterPro" id="IPR043132">
    <property type="entry name" value="BCAT-like_C"/>
</dbReference>
<dbReference type="PANTHER" id="PTHR47703:SF2">
    <property type="entry name" value="D-AMINOACID AMINOTRANSFERASE-LIKE PLP-DEPENDENT ENZYMES SUPERFAMILY PROTEIN"/>
    <property type="match status" value="1"/>
</dbReference>
<dbReference type="Pfam" id="PF01063">
    <property type="entry name" value="Aminotran_4"/>
    <property type="match status" value="1"/>
</dbReference>
<dbReference type="InterPro" id="IPR036038">
    <property type="entry name" value="Aminotransferase-like"/>
</dbReference>
<evidence type="ECO:0000256" key="1">
    <source>
        <dbReference type="SAM" id="MobiDB-lite"/>
    </source>
</evidence>
<proteinExistence type="predicted"/>
<dbReference type="AlphaFoldDB" id="K3WW27"/>
<keyword evidence="3" id="KW-1185">Reference proteome</keyword>
<accession>K3WW27</accession>
<dbReference type="SUPFAM" id="SSF56752">
    <property type="entry name" value="D-aminoacid aminotransferase-like PLP-dependent enzymes"/>
    <property type="match status" value="1"/>
</dbReference>
<dbReference type="PANTHER" id="PTHR47703">
    <property type="entry name" value="D-AMINOACID AMINOTRANSFERASE-LIKE PLP-DEPENDENT ENZYMES SUPERFAMILY PROTEIN"/>
    <property type="match status" value="1"/>
</dbReference>
<dbReference type="InterPro" id="IPR001544">
    <property type="entry name" value="Aminotrans_IV"/>
</dbReference>
<dbReference type="Gene3D" id="3.20.10.10">
    <property type="entry name" value="D-amino Acid Aminotransferase, subunit A, domain 2"/>
    <property type="match status" value="1"/>
</dbReference>
<evidence type="ECO:0008006" key="4">
    <source>
        <dbReference type="Google" id="ProtNLM"/>
    </source>
</evidence>
<organism evidence="2 3">
    <name type="scientific">Globisporangium ultimum (strain ATCC 200006 / CBS 805.95 / DAOM BR144)</name>
    <name type="common">Pythium ultimum</name>
    <dbReference type="NCBI Taxonomy" id="431595"/>
    <lineage>
        <taxon>Eukaryota</taxon>
        <taxon>Sar</taxon>
        <taxon>Stramenopiles</taxon>
        <taxon>Oomycota</taxon>
        <taxon>Peronosporomycetes</taxon>
        <taxon>Pythiales</taxon>
        <taxon>Pythiaceae</taxon>
        <taxon>Globisporangium</taxon>
    </lineage>
</organism>
<dbReference type="EnsemblProtists" id="PYU1_T009175">
    <property type="protein sequence ID" value="PYU1_T009175"/>
    <property type="gene ID" value="PYU1_G009157"/>
</dbReference>
<feature type="region of interest" description="Disordered" evidence="1">
    <location>
        <begin position="266"/>
        <end position="287"/>
    </location>
</feature>
<sequence length="287" mass="31759">MSAWCVEALDVSPERAKRVTVTPNVRECPQWPSAKSFLLSKPSGGVYTCARASAARVKTHYEFVLWSFHLERLASGTQTIRDGGGGDGAWKEMMQQVTTTLSECVIGYGVERASEPLEDLMLTVLWWREADTASGYNISVHACAMPTPKSLVSSVLIHGEARANATCKHTKWITDRIPLEEYTGQVASSHGPIHETILCQYDVERDDTVLLEGLITNFFVVRNGTVYTSKDDVLLGSTRALVLKACGDLGIPVIFEAPRLSERDAWTDTCRPSRNPRKSSPVDKQKR</sequence>
<dbReference type="eggNOG" id="ENOG502S6F8">
    <property type="taxonomic scope" value="Eukaryota"/>
</dbReference>
<evidence type="ECO:0000313" key="3">
    <source>
        <dbReference type="Proteomes" id="UP000019132"/>
    </source>
</evidence>
<reference evidence="3" key="2">
    <citation type="submission" date="2010-04" db="EMBL/GenBank/DDBJ databases">
        <authorList>
            <person name="Buell R."/>
            <person name="Hamilton J."/>
            <person name="Hostetler J."/>
        </authorList>
    </citation>
    <scope>NUCLEOTIDE SEQUENCE [LARGE SCALE GENOMIC DNA]</scope>
    <source>
        <strain evidence="3">DAOM:BR144</strain>
    </source>
</reference>
<dbReference type="EMBL" id="GL376632">
    <property type="status" value="NOT_ANNOTATED_CDS"/>
    <property type="molecule type" value="Genomic_DNA"/>
</dbReference>
<dbReference type="VEuPathDB" id="FungiDB:PYU1_G009157"/>
<dbReference type="GO" id="GO:0003824">
    <property type="term" value="F:catalytic activity"/>
    <property type="evidence" value="ECO:0007669"/>
    <property type="project" value="InterPro"/>
</dbReference>
<name>K3WW27_GLOUD</name>
<dbReference type="Proteomes" id="UP000019132">
    <property type="component" value="Unassembled WGS sequence"/>
</dbReference>
<dbReference type="OMA" id="RECEDFP"/>